<keyword evidence="1" id="KW-1133">Transmembrane helix</keyword>
<dbReference type="Proteomes" id="UP001139414">
    <property type="component" value="Unassembled WGS sequence"/>
</dbReference>
<proteinExistence type="predicted"/>
<comment type="caution">
    <text evidence="2">The sequence shown here is derived from an EMBL/GenBank/DDBJ whole genome shotgun (WGS) entry which is preliminary data.</text>
</comment>
<keyword evidence="1" id="KW-0472">Membrane</keyword>
<organism evidence="2 3">
    <name type="scientific">Christiangramia sediminis</name>
    <dbReference type="NCBI Taxonomy" id="2881336"/>
    <lineage>
        <taxon>Bacteria</taxon>
        <taxon>Pseudomonadati</taxon>
        <taxon>Bacteroidota</taxon>
        <taxon>Flavobacteriia</taxon>
        <taxon>Flavobacteriales</taxon>
        <taxon>Flavobacteriaceae</taxon>
        <taxon>Christiangramia</taxon>
    </lineage>
</organism>
<keyword evidence="1" id="KW-0812">Transmembrane</keyword>
<evidence type="ECO:0000313" key="3">
    <source>
        <dbReference type="Proteomes" id="UP001139414"/>
    </source>
</evidence>
<protein>
    <submittedName>
        <fullName evidence="2">Uncharacterized protein</fullName>
    </submittedName>
</protein>
<accession>A0A9X1LJ82</accession>
<evidence type="ECO:0000256" key="1">
    <source>
        <dbReference type="SAM" id="Phobius"/>
    </source>
</evidence>
<dbReference type="EMBL" id="JAJBZG010000004">
    <property type="protein sequence ID" value="MCB7481381.1"/>
    <property type="molecule type" value="Genomic_DNA"/>
</dbReference>
<gene>
    <name evidence="2" type="ORF">LGQ90_08930</name>
</gene>
<keyword evidence="3" id="KW-1185">Reference proteome</keyword>
<evidence type="ECO:0000313" key="2">
    <source>
        <dbReference type="EMBL" id="MCB7481381.1"/>
    </source>
</evidence>
<feature type="transmembrane region" description="Helical" evidence="1">
    <location>
        <begin position="6"/>
        <end position="23"/>
    </location>
</feature>
<dbReference type="AlphaFoldDB" id="A0A9X1LJ82"/>
<sequence length="62" mass="7371">MFSTGQLIFAGLFLIAFIIVMIFSYRKDTRLHNKYYKGSFFVLIGFIIFILLLFFIKTKLNH</sequence>
<dbReference type="RefSeq" id="WP_229340271.1">
    <property type="nucleotide sequence ID" value="NZ_JAJBZG010000004.1"/>
</dbReference>
<name>A0A9X1LJ82_9FLAO</name>
<feature type="transmembrane region" description="Helical" evidence="1">
    <location>
        <begin position="35"/>
        <end position="56"/>
    </location>
</feature>
<reference evidence="2" key="1">
    <citation type="submission" date="2021-10" db="EMBL/GenBank/DDBJ databases">
        <title>Gramella sp. ASW11-100T, isolated from marine sediment.</title>
        <authorList>
            <person name="Xia C."/>
        </authorList>
    </citation>
    <scope>NUCLEOTIDE SEQUENCE</scope>
    <source>
        <strain evidence="2">ASW11-100</strain>
    </source>
</reference>